<keyword evidence="1" id="KW-0175">Coiled coil</keyword>
<feature type="coiled-coil region" evidence="1">
    <location>
        <begin position="5"/>
        <end position="32"/>
    </location>
</feature>
<protein>
    <submittedName>
        <fullName evidence="2">Uncharacterized protein</fullName>
    </submittedName>
</protein>
<comment type="caution">
    <text evidence="2">The sequence shown here is derived from an EMBL/GenBank/DDBJ whole genome shotgun (WGS) entry which is preliminary data.</text>
</comment>
<organism evidence="2">
    <name type="scientific">Paenibacillus sp. SYP-B3998</name>
    <dbReference type="NCBI Taxonomy" id="2678564"/>
    <lineage>
        <taxon>Bacteria</taxon>
        <taxon>Bacillati</taxon>
        <taxon>Bacillota</taxon>
        <taxon>Bacilli</taxon>
        <taxon>Bacillales</taxon>
        <taxon>Paenibacillaceae</taxon>
        <taxon>Paenibacillus</taxon>
    </lineage>
</organism>
<dbReference type="EMBL" id="JAAIKC010000005">
    <property type="protein sequence ID" value="NEW07308.1"/>
    <property type="molecule type" value="Genomic_DNA"/>
</dbReference>
<accession>A0A6G3ZZ28</accession>
<evidence type="ECO:0000313" key="2">
    <source>
        <dbReference type="EMBL" id="NEW07308.1"/>
    </source>
</evidence>
<name>A0A6G3ZZ28_9BACL</name>
<dbReference type="RefSeq" id="WP_163948061.1">
    <property type="nucleotide sequence ID" value="NZ_JAAIKC010000005.1"/>
</dbReference>
<reference evidence="2" key="1">
    <citation type="submission" date="2020-02" db="EMBL/GenBank/DDBJ databases">
        <authorList>
            <person name="Shen X.-R."/>
            <person name="Zhang Y.-X."/>
        </authorList>
    </citation>
    <scope>NUCLEOTIDE SEQUENCE</scope>
    <source>
        <strain evidence="2">SYP-B3998</strain>
    </source>
</reference>
<evidence type="ECO:0000256" key="1">
    <source>
        <dbReference type="SAM" id="Coils"/>
    </source>
</evidence>
<sequence>MKEKLADIDKSKQQLQKRKVEIEDQLSENNVDMNVSTAVVRGILREFITLFDKLSNEKRKQLVHAAIKRVTITEDRKIDRIELKLGESLTSRVAI</sequence>
<dbReference type="AlphaFoldDB" id="A0A6G3ZZ28"/>
<gene>
    <name evidence="2" type="ORF">GK047_14975</name>
</gene>
<proteinExistence type="predicted"/>